<comment type="subcellular location">
    <subcellularLocation>
        <location evidence="1">Cytoplasm</location>
        <location evidence="1">Cytoskeleton</location>
        <location evidence="1">Spindle</location>
    </subcellularLocation>
    <subcellularLocation>
        <location evidence="1">Nucleus</location>
    </subcellularLocation>
</comment>
<dbReference type="Pfam" id="PF14500">
    <property type="entry name" value="MMS19_N"/>
    <property type="match status" value="1"/>
</dbReference>
<dbReference type="InterPro" id="IPR039920">
    <property type="entry name" value="MMS19"/>
</dbReference>
<proteinExistence type="inferred from homology"/>
<keyword evidence="1" id="KW-0963">Cytoplasm</keyword>
<sequence length="487" mass="55739">MGFAVLKDEDNDIIAQYALEIKEKKKSILQFIETLKEDFSNIDTQEYGLTKLFYVLQKLSNDCLEEDEVGSLLEFFLTRLEGSALRNGCVVTGIHHLIIHSKNLPAGCEVPIFQSIYSESTVQCFTQPVRTELFEILDFFLKHRRQGLKSLGSEFILCFMRAANGERDPRCLLQIFQLYLDVVKDFDLGVYCEDFFELLAVYFPLEYTPVGLFFFFYCFQLISSKLFEEETEEDMKVEICGFLAKAAGTFPSAPMKPFLDDFLTVFRRLCLNPSDKTSNEIPAKIQDAIMSTLKAFDKDVETIKSIANTMAENCEPFILQAEMGLTGKALSVLSVVSKGSKIAAEIILPQIMFWLGNLINADTVNAPQNRQEIIIEAINFLPDWLTLSIDCECTPVVRDALPGFIESLKRTEEQFGGVVYPVEYKISEILLRQSLKFKGVALPTKELYEKLVWRSVTDLKKMIQNYELQFRILLLLLQNLIFKHWPL</sequence>
<dbReference type="GO" id="GO:0006281">
    <property type="term" value="P:DNA repair"/>
    <property type="evidence" value="ECO:0007669"/>
    <property type="project" value="UniProtKB-UniRule"/>
</dbReference>
<keyword evidence="1" id="KW-0234">DNA repair</keyword>
<dbReference type="GO" id="GO:0005634">
    <property type="term" value="C:nucleus"/>
    <property type="evidence" value="ECO:0007669"/>
    <property type="project" value="UniProtKB-SubCell"/>
</dbReference>
<dbReference type="GO" id="GO:0097361">
    <property type="term" value="C:cytosolic [4Fe-4S] assembly targeting complex"/>
    <property type="evidence" value="ECO:0007669"/>
    <property type="project" value="UniProtKB-UniRule"/>
</dbReference>
<accession>A0A914YSE2</accession>
<feature type="domain" description="MMS19 N-terminal" evidence="2">
    <location>
        <begin position="44"/>
        <end position="209"/>
    </location>
</feature>
<evidence type="ECO:0000313" key="4">
    <source>
        <dbReference type="WBParaSite" id="PSU_v2.g2571.t1"/>
    </source>
</evidence>
<name>A0A914YSE2_9BILA</name>
<comment type="function">
    <text evidence="1">Key component of the cytosolic iron-sulfur protein assembly (CIA) complex, a multiprotein complex that mediates the incorporation of iron-sulfur cluster into apoproteins specifically involved in DNA metabolism and genomic integrity. In the CIA complex, MMS19 acts as an adapter between early-acting CIA components and a subset of cellular target iron-sulfur proteins.</text>
</comment>
<keyword evidence="1" id="KW-0539">Nucleus</keyword>
<dbReference type="GO" id="GO:0016226">
    <property type="term" value="P:iron-sulfur cluster assembly"/>
    <property type="evidence" value="ECO:0007669"/>
    <property type="project" value="UniProtKB-UniRule"/>
</dbReference>
<dbReference type="PANTHER" id="PTHR12891">
    <property type="entry name" value="DNA REPAIR/TRANSCRIPTION PROTEIN MET18/MMS19"/>
    <property type="match status" value="1"/>
</dbReference>
<organism evidence="3 4">
    <name type="scientific">Panagrolaimus superbus</name>
    <dbReference type="NCBI Taxonomy" id="310955"/>
    <lineage>
        <taxon>Eukaryota</taxon>
        <taxon>Metazoa</taxon>
        <taxon>Ecdysozoa</taxon>
        <taxon>Nematoda</taxon>
        <taxon>Chromadorea</taxon>
        <taxon>Rhabditida</taxon>
        <taxon>Tylenchina</taxon>
        <taxon>Panagrolaimomorpha</taxon>
        <taxon>Panagrolaimoidea</taxon>
        <taxon>Panagrolaimidae</taxon>
        <taxon>Panagrolaimus</taxon>
    </lineage>
</organism>
<evidence type="ECO:0000313" key="3">
    <source>
        <dbReference type="Proteomes" id="UP000887577"/>
    </source>
</evidence>
<dbReference type="InterPro" id="IPR016024">
    <property type="entry name" value="ARM-type_fold"/>
</dbReference>
<keyword evidence="3" id="KW-1185">Reference proteome</keyword>
<dbReference type="AlphaFoldDB" id="A0A914YSE2"/>
<comment type="similarity">
    <text evidence="1">Belongs to the MET18/MMS19 family.</text>
</comment>
<dbReference type="Proteomes" id="UP000887577">
    <property type="component" value="Unplaced"/>
</dbReference>
<keyword evidence="1" id="KW-0227">DNA damage</keyword>
<dbReference type="GO" id="GO:0051604">
    <property type="term" value="P:protein maturation"/>
    <property type="evidence" value="ECO:0007669"/>
    <property type="project" value="UniProtKB-UniRule"/>
</dbReference>
<protein>
    <recommendedName>
        <fullName evidence="1">MMS19 nucleotide excision repair protein</fullName>
    </recommendedName>
</protein>
<keyword evidence="1" id="KW-0206">Cytoskeleton</keyword>
<dbReference type="InterPro" id="IPR029240">
    <property type="entry name" value="MMS19_N"/>
</dbReference>
<dbReference type="WBParaSite" id="PSU_v2.g2571.t1">
    <property type="protein sequence ID" value="PSU_v2.g2571.t1"/>
    <property type="gene ID" value="PSU_v2.g2571"/>
</dbReference>
<reference evidence="4" key="1">
    <citation type="submission" date="2022-11" db="UniProtKB">
        <authorList>
            <consortium name="WormBaseParasite"/>
        </authorList>
    </citation>
    <scope>IDENTIFICATION</scope>
</reference>
<evidence type="ECO:0000259" key="2">
    <source>
        <dbReference type="Pfam" id="PF14500"/>
    </source>
</evidence>
<dbReference type="SUPFAM" id="SSF48371">
    <property type="entry name" value="ARM repeat"/>
    <property type="match status" value="1"/>
</dbReference>
<dbReference type="PANTHER" id="PTHR12891:SF0">
    <property type="entry name" value="MMS19 NUCLEOTIDE EXCISION REPAIR PROTEIN HOMOLOG"/>
    <property type="match status" value="1"/>
</dbReference>
<evidence type="ECO:0000256" key="1">
    <source>
        <dbReference type="RuleBase" id="RU367072"/>
    </source>
</evidence>
<dbReference type="GO" id="GO:0005819">
    <property type="term" value="C:spindle"/>
    <property type="evidence" value="ECO:0007669"/>
    <property type="project" value="UniProtKB-SubCell"/>
</dbReference>
<comment type="subunit">
    <text evidence="1">Component of the CIA complex.</text>
</comment>